<dbReference type="PROSITE" id="PS00018">
    <property type="entry name" value="EF_HAND_1"/>
    <property type="match status" value="1"/>
</dbReference>
<evidence type="ECO:0000313" key="4">
    <source>
        <dbReference type="EMBL" id="TWF84480.1"/>
    </source>
</evidence>
<dbReference type="GO" id="GO:0006508">
    <property type="term" value="P:proteolysis"/>
    <property type="evidence" value="ECO:0007669"/>
    <property type="project" value="InterPro"/>
</dbReference>
<keyword evidence="5" id="KW-1185">Reference proteome</keyword>
<gene>
    <name evidence="4" type="ORF">FHX78_111414</name>
</gene>
<dbReference type="NCBIfam" id="NF047832">
    <property type="entry name" value="caspase_w_EACC1"/>
    <property type="match status" value="1"/>
</dbReference>
<comment type="caution">
    <text evidence="4">The sequence shown here is derived from an EMBL/GenBank/DDBJ whole genome shotgun (WGS) entry which is preliminary data.</text>
</comment>
<name>A0A561TBI3_9ACTN</name>
<dbReference type="EMBL" id="VIWV01000001">
    <property type="protein sequence ID" value="TWF84480.1"/>
    <property type="molecule type" value="Genomic_DNA"/>
</dbReference>
<dbReference type="Proteomes" id="UP000316603">
    <property type="component" value="Unassembled WGS sequence"/>
</dbReference>
<evidence type="ECO:0000259" key="2">
    <source>
        <dbReference type="Pfam" id="PF00656"/>
    </source>
</evidence>
<evidence type="ECO:0000313" key="5">
    <source>
        <dbReference type="Proteomes" id="UP000316603"/>
    </source>
</evidence>
<feature type="compositionally biased region" description="Basic and acidic residues" evidence="1">
    <location>
        <begin position="263"/>
        <end position="273"/>
    </location>
</feature>
<dbReference type="InterPro" id="IPR018247">
    <property type="entry name" value="EF_Hand_1_Ca_BS"/>
</dbReference>
<reference evidence="4 5" key="1">
    <citation type="submission" date="2019-06" db="EMBL/GenBank/DDBJ databases">
        <title>Sequencing the genomes of 1000 actinobacteria strains.</title>
        <authorList>
            <person name="Klenk H.-P."/>
        </authorList>
    </citation>
    <scope>NUCLEOTIDE SEQUENCE [LARGE SCALE GENOMIC DNA]</scope>
    <source>
        <strain evidence="4 5">DSM 41695</strain>
    </source>
</reference>
<accession>A0A561TBI3</accession>
<evidence type="ECO:0008006" key="6">
    <source>
        <dbReference type="Google" id="ProtNLM"/>
    </source>
</evidence>
<feature type="domain" description="Effector-associated" evidence="3">
    <location>
        <begin position="357"/>
        <end position="427"/>
    </location>
</feature>
<evidence type="ECO:0000259" key="3">
    <source>
        <dbReference type="Pfam" id="PF19956"/>
    </source>
</evidence>
<dbReference type="InterPro" id="IPR045431">
    <property type="entry name" value="EAD2"/>
</dbReference>
<proteinExistence type="predicted"/>
<dbReference type="AlphaFoldDB" id="A0A561TBI3"/>
<dbReference type="OrthoDB" id="491589at2"/>
<feature type="domain" description="Peptidase C14 caspase" evidence="2">
    <location>
        <begin position="5"/>
        <end position="237"/>
    </location>
</feature>
<feature type="region of interest" description="Disordered" evidence="1">
    <location>
        <begin position="250"/>
        <end position="338"/>
    </location>
</feature>
<feature type="compositionally biased region" description="Gly residues" evidence="1">
    <location>
        <begin position="278"/>
        <end position="312"/>
    </location>
</feature>
<evidence type="ECO:0000256" key="1">
    <source>
        <dbReference type="SAM" id="MobiDB-lite"/>
    </source>
</evidence>
<dbReference type="Pfam" id="PF00656">
    <property type="entry name" value="Peptidase_C14"/>
    <property type="match status" value="1"/>
</dbReference>
<protein>
    <recommendedName>
        <fullName evidence="6">Caspase domain-containing protein</fullName>
    </recommendedName>
</protein>
<dbReference type="GO" id="GO:0004197">
    <property type="term" value="F:cysteine-type endopeptidase activity"/>
    <property type="evidence" value="ECO:0007669"/>
    <property type="project" value="InterPro"/>
</dbReference>
<dbReference type="Gene3D" id="3.40.50.1460">
    <property type="match status" value="1"/>
</dbReference>
<dbReference type="RefSeq" id="WP_145866599.1">
    <property type="nucleotide sequence ID" value="NZ_BNCE01000005.1"/>
</dbReference>
<organism evidence="4 5">
    <name type="scientific">Streptomyces capillispiralis</name>
    <dbReference type="NCBI Taxonomy" id="68182"/>
    <lineage>
        <taxon>Bacteria</taxon>
        <taxon>Bacillati</taxon>
        <taxon>Actinomycetota</taxon>
        <taxon>Actinomycetes</taxon>
        <taxon>Kitasatosporales</taxon>
        <taxon>Streptomycetaceae</taxon>
        <taxon>Streptomyces</taxon>
    </lineage>
</organism>
<feature type="domain" description="Effector-associated" evidence="3">
    <location>
        <begin position="466"/>
        <end position="543"/>
    </location>
</feature>
<dbReference type="Pfam" id="PF19956">
    <property type="entry name" value="EAD2"/>
    <property type="match status" value="2"/>
</dbReference>
<sequence>MSAGRYALLVATGTYDDRALSRLRSPARDAHALAEVLGDPRIGDFEVSTVVDGRHREVTRAIERFFLDRRRDDLLLLHLSCHGLKNDRGELHFAAADTDRRLLASTSVPAPFVQRQMNACRARSVVLLLDCCYSGAFLAGSKGDTTVHVHDELAGHGRAVLTATNRTEYAWEGERITALDPEPSRFTGAVVRGLRSGEADGNRDGLIDVHELYDYVYEELHSAGAEQRPQMWAELEHRVVVARSVLRPLPPVRRESGGPPVRRRGEPPVRESGEPAVQGGGGASVGGGGEPSARGGRGPAAHGGGGALVRGGGEPRVREDAAAPAPVPHPVPSSEVAPAPVAGRSVSALAPLALLTRAMTGLTCMADAESRRRFAAVLGDRVGRPVDLRGVRQREDVVALVRAGLDQDDGPVGLIMTIAVFEGEKTAHRVWMTLDPDDGPPVRRRFVDPGPDSAARGPWLLLRLTEAMCALSCMRDPQERLLFASVLGEELGRRIDLRGTRMREDVVALVRAALQVPQGEEALVLAVRILEGDPAAEDIARLIDGTGRPP</sequence>
<dbReference type="InterPro" id="IPR011600">
    <property type="entry name" value="Pept_C14_caspase"/>
</dbReference>